<dbReference type="Proteomes" id="UP000266089">
    <property type="component" value="Unassembled WGS sequence"/>
</dbReference>
<dbReference type="AlphaFoldDB" id="A0A399DWA9"/>
<dbReference type="SUPFAM" id="SSF81301">
    <property type="entry name" value="Nucleotidyltransferase"/>
    <property type="match status" value="1"/>
</dbReference>
<proteinExistence type="predicted"/>
<name>A0A399DWA9_9DEIN</name>
<gene>
    <name evidence="1" type="ORF">Mcate_02105</name>
</gene>
<sequence length="135" mass="14889">MTQVFRFDREARLQEILRAARMLGERPEVLAVVLFGSLARQGPRGATAMSDADILVLLADTPLPFEARLVDYRLPGVRGLEVFPYTWDEALALAREGLGPIRPALAEGLCFFERAGAWARFREGNKAFLGQGAKG</sequence>
<evidence type="ECO:0000313" key="2">
    <source>
        <dbReference type="Proteomes" id="UP000266089"/>
    </source>
</evidence>
<dbReference type="EMBL" id="QWKX01000060">
    <property type="protein sequence ID" value="RIH75683.1"/>
    <property type="molecule type" value="Genomic_DNA"/>
</dbReference>
<dbReference type="Gene3D" id="3.30.460.10">
    <property type="entry name" value="Beta Polymerase, domain 2"/>
    <property type="match status" value="1"/>
</dbReference>
<protein>
    <recommendedName>
        <fullName evidence="3">Nucleotidyltransferase domain-containing protein</fullName>
    </recommendedName>
</protein>
<dbReference type="RefSeq" id="WP_119361728.1">
    <property type="nucleotide sequence ID" value="NZ_JBHSXZ010000034.1"/>
</dbReference>
<dbReference type="InterPro" id="IPR043519">
    <property type="entry name" value="NT_sf"/>
</dbReference>
<comment type="caution">
    <text evidence="1">The sequence shown here is derived from an EMBL/GenBank/DDBJ whole genome shotgun (WGS) entry which is preliminary data.</text>
</comment>
<accession>A0A399DWA9</accession>
<evidence type="ECO:0008006" key="3">
    <source>
        <dbReference type="Google" id="ProtNLM"/>
    </source>
</evidence>
<evidence type="ECO:0000313" key="1">
    <source>
        <dbReference type="EMBL" id="RIH75683.1"/>
    </source>
</evidence>
<organism evidence="1 2">
    <name type="scientific">Meiothermus taiwanensis</name>
    <dbReference type="NCBI Taxonomy" id="172827"/>
    <lineage>
        <taxon>Bacteria</taxon>
        <taxon>Thermotogati</taxon>
        <taxon>Deinococcota</taxon>
        <taxon>Deinococci</taxon>
        <taxon>Thermales</taxon>
        <taxon>Thermaceae</taxon>
        <taxon>Meiothermus</taxon>
    </lineage>
</organism>
<reference evidence="1 2" key="1">
    <citation type="submission" date="2018-08" db="EMBL/GenBank/DDBJ databases">
        <title>Meiothermus cateniformans JCM 15151 genome sequencing project.</title>
        <authorList>
            <person name="Da Costa M.S."/>
            <person name="Albuquerque L."/>
            <person name="Raposo P."/>
            <person name="Froufe H.J.C."/>
            <person name="Barroso C.S."/>
            <person name="Egas C."/>
        </authorList>
    </citation>
    <scope>NUCLEOTIDE SEQUENCE [LARGE SCALE GENOMIC DNA]</scope>
    <source>
        <strain evidence="1 2">JCM 15151</strain>
    </source>
</reference>
<dbReference type="CDD" id="cd05403">
    <property type="entry name" value="NT_KNTase_like"/>
    <property type="match status" value="1"/>
</dbReference>
<dbReference type="OrthoDB" id="3826063at2"/>